<dbReference type="EMBL" id="KK914535">
    <property type="protein sequence ID" value="KDP34318.1"/>
    <property type="molecule type" value="Genomic_DNA"/>
</dbReference>
<proteinExistence type="predicted"/>
<sequence length="75" mass="7944">MTQKSHPIVEKKDATGSLDSDGRPMKVGLKSFERGASPYEEGEINSPAQNPPKVALTFDDLNKHSGDAGSTGNNS</sequence>
<dbReference type="AlphaFoldDB" id="A0A067KH56"/>
<evidence type="ECO:0000313" key="2">
    <source>
        <dbReference type="EMBL" id="KDP34318.1"/>
    </source>
</evidence>
<evidence type="ECO:0000313" key="3">
    <source>
        <dbReference type="Proteomes" id="UP000027138"/>
    </source>
</evidence>
<gene>
    <name evidence="2" type="ORF">JCGZ_12666</name>
</gene>
<dbReference type="Proteomes" id="UP000027138">
    <property type="component" value="Unassembled WGS sequence"/>
</dbReference>
<feature type="compositionally biased region" description="Basic and acidic residues" evidence="1">
    <location>
        <begin position="7"/>
        <end position="24"/>
    </location>
</feature>
<evidence type="ECO:0000256" key="1">
    <source>
        <dbReference type="SAM" id="MobiDB-lite"/>
    </source>
</evidence>
<accession>A0A067KH56</accession>
<protein>
    <submittedName>
        <fullName evidence="2">Uncharacterized protein</fullName>
    </submittedName>
</protein>
<name>A0A067KH56_JATCU</name>
<feature type="region of interest" description="Disordered" evidence="1">
    <location>
        <begin position="1"/>
        <end position="75"/>
    </location>
</feature>
<organism evidence="2 3">
    <name type="scientific">Jatropha curcas</name>
    <name type="common">Barbados nut</name>
    <dbReference type="NCBI Taxonomy" id="180498"/>
    <lineage>
        <taxon>Eukaryota</taxon>
        <taxon>Viridiplantae</taxon>
        <taxon>Streptophyta</taxon>
        <taxon>Embryophyta</taxon>
        <taxon>Tracheophyta</taxon>
        <taxon>Spermatophyta</taxon>
        <taxon>Magnoliopsida</taxon>
        <taxon>eudicotyledons</taxon>
        <taxon>Gunneridae</taxon>
        <taxon>Pentapetalae</taxon>
        <taxon>rosids</taxon>
        <taxon>fabids</taxon>
        <taxon>Malpighiales</taxon>
        <taxon>Euphorbiaceae</taxon>
        <taxon>Crotonoideae</taxon>
        <taxon>Jatropheae</taxon>
        <taxon>Jatropha</taxon>
    </lineage>
</organism>
<keyword evidence="3" id="KW-1185">Reference proteome</keyword>
<reference evidence="2 3" key="1">
    <citation type="journal article" date="2014" name="PLoS ONE">
        <title>Global Analysis of Gene Expression Profiles in Physic Nut (Jatropha curcas L.) Seedlings Exposed to Salt Stress.</title>
        <authorList>
            <person name="Zhang L."/>
            <person name="Zhang C."/>
            <person name="Wu P."/>
            <person name="Chen Y."/>
            <person name="Li M."/>
            <person name="Jiang H."/>
            <person name="Wu G."/>
        </authorList>
    </citation>
    <scope>NUCLEOTIDE SEQUENCE [LARGE SCALE GENOMIC DNA]</scope>
    <source>
        <strain evidence="3">cv. GZQX0401</strain>
        <tissue evidence="2">Young leaves</tissue>
    </source>
</reference>